<name>A0AAV5IN35_9ROSI</name>
<proteinExistence type="predicted"/>
<dbReference type="Proteomes" id="UP001054252">
    <property type="component" value="Unassembled WGS sequence"/>
</dbReference>
<evidence type="ECO:0000313" key="2">
    <source>
        <dbReference type="EMBL" id="GKU99899.1"/>
    </source>
</evidence>
<evidence type="ECO:0000256" key="1">
    <source>
        <dbReference type="SAM" id="MobiDB-lite"/>
    </source>
</evidence>
<gene>
    <name evidence="2" type="ORF">SLEP1_g12678</name>
</gene>
<reference evidence="2 3" key="1">
    <citation type="journal article" date="2021" name="Commun. Biol.">
        <title>The genome of Shorea leprosula (Dipterocarpaceae) highlights the ecological relevance of drought in aseasonal tropical rainforests.</title>
        <authorList>
            <person name="Ng K.K.S."/>
            <person name="Kobayashi M.J."/>
            <person name="Fawcett J.A."/>
            <person name="Hatakeyama M."/>
            <person name="Paape T."/>
            <person name="Ng C.H."/>
            <person name="Ang C.C."/>
            <person name="Tnah L.H."/>
            <person name="Lee C.T."/>
            <person name="Nishiyama T."/>
            <person name="Sese J."/>
            <person name="O'Brien M.J."/>
            <person name="Copetti D."/>
            <person name="Mohd Noor M.I."/>
            <person name="Ong R.C."/>
            <person name="Putra M."/>
            <person name="Sireger I.Z."/>
            <person name="Indrioko S."/>
            <person name="Kosugi Y."/>
            <person name="Izuno A."/>
            <person name="Isagi Y."/>
            <person name="Lee S.L."/>
            <person name="Shimizu K.K."/>
        </authorList>
    </citation>
    <scope>NUCLEOTIDE SEQUENCE [LARGE SCALE GENOMIC DNA]</scope>
    <source>
        <strain evidence="2">214</strain>
    </source>
</reference>
<protein>
    <submittedName>
        <fullName evidence="2">Uncharacterized protein</fullName>
    </submittedName>
</protein>
<dbReference type="EMBL" id="BPVZ01000015">
    <property type="protein sequence ID" value="GKU99899.1"/>
    <property type="molecule type" value="Genomic_DNA"/>
</dbReference>
<feature type="compositionally biased region" description="Low complexity" evidence="1">
    <location>
        <begin position="474"/>
        <end position="487"/>
    </location>
</feature>
<feature type="region of interest" description="Disordered" evidence="1">
    <location>
        <begin position="433"/>
        <end position="502"/>
    </location>
</feature>
<evidence type="ECO:0000313" key="3">
    <source>
        <dbReference type="Proteomes" id="UP001054252"/>
    </source>
</evidence>
<feature type="region of interest" description="Disordered" evidence="1">
    <location>
        <begin position="167"/>
        <end position="187"/>
    </location>
</feature>
<accession>A0AAV5IN35</accession>
<dbReference type="AlphaFoldDB" id="A0AAV5IN35"/>
<feature type="compositionally biased region" description="Gly residues" evidence="1">
    <location>
        <begin position="488"/>
        <end position="502"/>
    </location>
</feature>
<keyword evidence="3" id="KW-1185">Reference proteome</keyword>
<organism evidence="2 3">
    <name type="scientific">Rubroshorea leprosula</name>
    <dbReference type="NCBI Taxonomy" id="152421"/>
    <lineage>
        <taxon>Eukaryota</taxon>
        <taxon>Viridiplantae</taxon>
        <taxon>Streptophyta</taxon>
        <taxon>Embryophyta</taxon>
        <taxon>Tracheophyta</taxon>
        <taxon>Spermatophyta</taxon>
        <taxon>Magnoliopsida</taxon>
        <taxon>eudicotyledons</taxon>
        <taxon>Gunneridae</taxon>
        <taxon>Pentapetalae</taxon>
        <taxon>rosids</taxon>
        <taxon>malvids</taxon>
        <taxon>Malvales</taxon>
        <taxon>Dipterocarpaceae</taxon>
        <taxon>Rubroshorea</taxon>
    </lineage>
</organism>
<sequence>MANSGRKKGAYDEMYDKILDLRELMETTRKNIQKLLEDILEAGMEDDLEEIAVNEHEKFEDFHYRFRVFERDCINLVRNPSEYDSFHKRFQEFAQELNKMDQEVSECLQLLEDIEEEEEEEDRSPDHLETEELQVSGDAAGHTMFGNLEGKILSQSDMQAMEKFYDKKLREKPPSPSKYPTPKLSPEAAAKVSTEGKKKMEVFNLLPIGTNWNLCDVIMHVYEFQRTESQKIEMHIDKAFTQNPYHGISSSKGERVLDWGAVSKAKEVLQESKAKIQRHQNMIPGLFKIWVLRVENQMYNLVLYLRCIMSGYEPAMAKFQELRTSLGIYRQRNIGRVPIVAHRILKLLEMQVPEEKQSELNRDQQEELYRDCGFDQVIGSIQKMILLCKSLLVVSGVAYRARRINANELERSEQLLGEAEEELKGMERRIMEARKNVQKKRKREDEDGGNRSGTATGTATASGSGTEDGGNGSGRTATGTATASGSGTEDGGNGSGIGSLKM</sequence>
<comment type="caution">
    <text evidence="2">The sequence shown here is derived from an EMBL/GenBank/DDBJ whole genome shotgun (WGS) entry which is preliminary data.</text>
</comment>
<feature type="compositionally biased region" description="Low complexity" evidence="1">
    <location>
        <begin position="452"/>
        <end position="465"/>
    </location>
</feature>